<gene>
    <name evidence="1" type="ORF">T12_5249</name>
</gene>
<keyword evidence="2" id="KW-1185">Reference proteome</keyword>
<evidence type="ECO:0000313" key="2">
    <source>
        <dbReference type="Proteomes" id="UP000054783"/>
    </source>
</evidence>
<sequence length="122" mass="13218">MILMLRPMLPTVFGGNLNKGPAEKEKIEIFYAHDDENQLISSYKHNICDTIDGDKADISMSVFGLNSYPGNSTSGDSIVVLSVSESAANGGGLARMVRLRCTRRPTIYGLANVQGHQCQLDA</sequence>
<reference evidence="1 2" key="1">
    <citation type="submission" date="2015-01" db="EMBL/GenBank/DDBJ databases">
        <title>Evolution of Trichinella species and genotypes.</title>
        <authorList>
            <person name="Korhonen P.K."/>
            <person name="Edoardo P."/>
            <person name="Giuseppe L.R."/>
            <person name="Gasser R.B."/>
        </authorList>
    </citation>
    <scope>NUCLEOTIDE SEQUENCE [LARGE SCALE GENOMIC DNA]</scope>
    <source>
        <strain evidence="1">ISS2496</strain>
    </source>
</reference>
<evidence type="ECO:0000313" key="1">
    <source>
        <dbReference type="EMBL" id="KRY21471.1"/>
    </source>
</evidence>
<dbReference type="EMBL" id="JYDQ01000016">
    <property type="protein sequence ID" value="KRY21471.1"/>
    <property type="molecule type" value="Genomic_DNA"/>
</dbReference>
<proteinExistence type="predicted"/>
<dbReference type="AlphaFoldDB" id="A0A0V1A9F0"/>
<comment type="caution">
    <text evidence="1">The sequence shown here is derived from an EMBL/GenBank/DDBJ whole genome shotgun (WGS) entry which is preliminary data.</text>
</comment>
<accession>A0A0V1A9F0</accession>
<protein>
    <submittedName>
        <fullName evidence="1">Uncharacterized protein</fullName>
    </submittedName>
</protein>
<name>A0A0V1A9F0_9BILA</name>
<organism evidence="1 2">
    <name type="scientific">Trichinella patagoniensis</name>
    <dbReference type="NCBI Taxonomy" id="990121"/>
    <lineage>
        <taxon>Eukaryota</taxon>
        <taxon>Metazoa</taxon>
        <taxon>Ecdysozoa</taxon>
        <taxon>Nematoda</taxon>
        <taxon>Enoplea</taxon>
        <taxon>Dorylaimia</taxon>
        <taxon>Trichinellida</taxon>
        <taxon>Trichinellidae</taxon>
        <taxon>Trichinella</taxon>
    </lineage>
</organism>
<dbReference type="Proteomes" id="UP000054783">
    <property type="component" value="Unassembled WGS sequence"/>
</dbReference>